<proteinExistence type="predicted"/>
<feature type="compositionally biased region" description="Polar residues" evidence="3">
    <location>
        <begin position="1154"/>
        <end position="1165"/>
    </location>
</feature>
<sequence>MPNKKHDDNKRDVFGRDLSYFLSSLPTLSHLKAIDPYSQELESGYTPFHIILREGYLQKSFKLFKHWKEEIEYLSHKYGGHVLNQTDREGLTPLELYNVELRRKMIRYPRSLSYSVDYIPSIEWDDKPQDIPWYEKTNFLAIPHNKADYDALNEMGGTHLLTIGSNIHSQLGTGTKDNRKKFFQLDINQIIKNQGNTTSSHRKRSIKFKDIYMMRYHSIFTTTNNEIYVCGNAARGRLGNGTTTKDEITYSKIFHLNNTSLICLVTSDHHTLLLDDQSDVYSWGWNGYSQLGYSTKVPEETILENICAPIPKRISFLENKHIVKIACSKVHSCAVSKDNVVYIWGLNLGQMGNAKPSHPTSKSITYKSHTGYIVANPIVINMSHLTIEQVICTEFVTFIRSQGNTLHVLTNYSTKTFRVPLPRARTFQEIDVFNHFTPREISSNVIDMKCSNSFGNNVSFLYECGRIGSINIKNDSENIWSKLPNTLPISLTWTPNYEFRKCLDFQVGSNGNLLLCTIAGEVFTNNGPNTPFEKMYSNKLVSGRSIKVACDSSMGSIAIIKEEEINLNVITSESDITHYFGRYSAIRTATNEQEIRKHATTDNADGNFDVVFVNKKTGEPILNCHKLILNTCAPRFMQIMRNGEEYSIPNNDAITFHLESKPEATEWYISTDVSEGSNSFLQKFIHYIYTDEKPRDQRTSISLLNIVDDYSYSTSKLSSRLQLLFSKMMTTKIDDSRFLPDLTIVLKNSKIHAHSLILSTMSRFFSSCSRREWSHINEHEKKFIELRHIKEQYFLPIVKYAYGFTFDEIFSNYSNDKNTETLQFLLDVLEIADELCIEPLKVYLEKTILEHINGESVISIYINSIRWNCKLLSHTCSFYICTHVGVLFSKENFELINQYFHNEHWHLLESDLEQLKSSSLEPISSLLTWYKDGNTKWIELFENNLETFNEKFMSVEKPFNPVFDLRAPRISKLNNRRRSSAIGTIPTRKYSHPSRDNKILPETSTTASSLQPPTAWNDYTITDKDSSAIEETEEEFVTVVKRSKRKVSTSTQPISTPPQIIESREATVEIVIHENPDLAKDALPSLLESKSTKPLTPTENNIPAGKRPIQFKKNTQKERRKHVTVEDIEKETPRPIWGATSLSQVNQRRKSTTSKKNTSLPSLLESQKADFKNKNKNKNKSIKNNENKPPTKSHTEFVSHGNFGGIPPYISRPSSSTNMNENGTSDSSKDLVTKLEEKVAAQEFEKWFTEESLRIQNNLKKKRS</sequence>
<feature type="repeat" description="RCC1" evidence="2">
    <location>
        <begin position="225"/>
        <end position="277"/>
    </location>
</feature>
<dbReference type="eggNOG" id="KOG0783">
    <property type="taxonomic scope" value="Eukaryota"/>
</dbReference>
<dbReference type="SUPFAM" id="SSF50985">
    <property type="entry name" value="RCC1/BLIP-II"/>
    <property type="match status" value="1"/>
</dbReference>
<dbReference type="GeneID" id="11497562"/>
<feature type="compositionally biased region" description="Polar residues" evidence="3">
    <location>
        <begin position="1088"/>
        <end position="1101"/>
    </location>
</feature>
<dbReference type="SUPFAM" id="SSF54695">
    <property type="entry name" value="POZ domain"/>
    <property type="match status" value="1"/>
</dbReference>
<dbReference type="Gene3D" id="2.130.10.30">
    <property type="entry name" value="Regulator of chromosome condensation 1/beta-lactamase-inhibitor protein II"/>
    <property type="match status" value="1"/>
</dbReference>
<dbReference type="PROSITE" id="PS50097">
    <property type="entry name" value="BTB"/>
    <property type="match status" value="2"/>
</dbReference>
<gene>
    <name evidence="5" type="primary">NDAI0K00830</name>
    <name evidence="5" type="ordered locus">NDAI_0K00830</name>
</gene>
<dbReference type="InterPro" id="IPR009091">
    <property type="entry name" value="RCC1/BLIP-II"/>
</dbReference>
<name>G0WHL3_NAUDC</name>
<dbReference type="KEGG" id="ndi:NDAI_0K00830"/>
<feature type="compositionally biased region" description="Polar residues" evidence="3">
    <location>
        <begin position="1002"/>
        <end position="1018"/>
    </location>
</feature>
<dbReference type="RefSeq" id="XP_003672517.1">
    <property type="nucleotide sequence ID" value="XM_003672469.1"/>
</dbReference>
<evidence type="ECO:0000256" key="2">
    <source>
        <dbReference type="PROSITE-ProRule" id="PRU00235"/>
    </source>
</evidence>
<dbReference type="InterPro" id="IPR000408">
    <property type="entry name" value="Reg_chr_condens"/>
</dbReference>
<dbReference type="OMA" id="FEFVLRY"/>
<keyword evidence="6" id="KW-1185">Reference proteome</keyword>
<feature type="repeat" description="RCC1" evidence="2">
    <location>
        <begin position="278"/>
        <end position="338"/>
    </location>
</feature>
<dbReference type="Proteomes" id="UP000000689">
    <property type="component" value="Chromosome 11"/>
</dbReference>
<dbReference type="PANTHER" id="PTHR22872">
    <property type="entry name" value="BTK-BINDING PROTEIN-RELATED"/>
    <property type="match status" value="1"/>
</dbReference>
<organism evidence="5 6">
    <name type="scientific">Naumovozyma dairenensis (strain ATCC 10597 / BCRC 20456 / CBS 421 / NBRC 0211 / NRRL Y-12639)</name>
    <name type="common">Saccharomyces dairenensis</name>
    <dbReference type="NCBI Taxonomy" id="1071378"/>
    <lineage>
        <taxon>Eukaryota</taxon>
        <taxon>Fungi</taxon>
        <taxon>Dikarya</taxon>
        <taxon>Ascomycota</taxon>
        <taxon>Saccharomycotina</taxon>
        <taxon>Saccharomycetes</taxon>
        <taxon>Saccharomycetales</taxon>
        <taxon>Saccharomycetaceae</taxon>
        <taxon>Naumovozyma</taxon>
    </lineage>
</organism>
<feature type="domain" description="BTB" evidence="4">
    <location>
        <begin position="740"/>
        <end position="802"/>
    </location>
</feature>
<dbReference type="InterPro" id="IPR051625">
    <property type="entry name" value="Signaling_Regulatory_Domain"/>
</dbReference>
<evidence type="ECO:0000313" key="6">
    <source>
        <dbReference type="Proteomes" id="UP000000689"/>
    </source>
</evidence>
<reference evidence="5 6" key="1">
    <citation type="journal article" date="2011" name="Proc. Natl. Acad. Sci. U.S.A.">
        <title>Evolutionary erosion of yeast sex chromosomes by mating-type switching accidents.</title>
        <authorList>
            <person name="Gordon J.L."/>
            <person name="Armisen D."/>
            <person name="Proux-Wera E."/>
            <person name="Oheigeartaigh S.S."/>
            <person name="Byrne K.P."/>
            <person name="Wolfe K.H."/>
        </authorList>
    </citation>
    <scope>NUCLEOTIDE SEQUENCE [LARGE SCALE GENOMIC DNA]</scope>
    <source>
        <strain evidence="6">ATCC 10597 / BCRC 20456 / CBS 421 / NBRC 0211 / NRRL Y-12639</strain>
    </source>
</reference>
<protein>
    <recommendedName>
        <fullName evidence="4">BTB domain-containing protein</fullName>
    </recommendedName>
</protein>
<dbReference type="SMART" id="SM00225">
    <property type="entry name" value="BTB"/>
    <property type="match status" value="1"/>
</dbReference>
<feature type="region of interest" description="Disordered" evidence="3">
    <location>
        <begin position="981"/>
        <end position="1018"/>
    </location>
</feature>
<dbReference type="Pfam" id="PF00415">
    <property type="entry name" value="RCC1"/>
    <property type="match status" value="1"/>
</dbReference>
<accession>G0WHL3</accession>
<evidence type="ECO:0000256" key="1">
    <source>
        <dbReference type="ARBA" id="ARBA00022737"/>
    </source>
</evidence>
<dbReference type="AlphaFoldDB" id="G0WHL3"/>
<evidence type="ECO:0000256" key="3">
    <source>
        <dbReference type="SAM" id="MobiDB-lite"/>
    </source>
</evidence>
<dbReference type="Pfam" id="PF00651">
    <property type="entry name" value="BTB"/>
    <property type="match status" value="1"/>
</dbReference>
<dbReference type="EMBL" id="HE580277">
    <property type="protein sequence ID" value="CCD27274.1"/>
    <property type="molecule type" value="Genomic_DNA"/>
</dbReference>
<dbReference type="PROSITE" id="PS50012">
    <property type="entry name" value="RCC1_3"/>
    <property type="match status" value="2"/>
</dbReference>
<dbReference type="HOGENOM" id="CLU_005054_0_0_1"/>
<feature type="compositionally biased region" description="Basic and acidic residues" evidence="3">
    <location>
        <begin position="1123"/>
        <end position="1133"/>
    </location>
</feature>
<keyword evidence="1" id="KW-0677">Repeat</keyword>
<dbReference type="InterPro" id="IPR000210">
    <property type="entry name" value="BTB/POZ_dom"/>
</dbReference>
<evidence type="ECO:0000313" key="5">
    <source>
        <dbReference type="EMBL" id="CCD27274.1"/>
    </source>
</evidence>
<dbReference type="PANTHER" id="PTHR22872:SF2">
    <property type="entry name" value="INHIBITOR OF BRUTON TYROSINE KINASE"/>
    <property type="match status" value="1"/>
</dbReference>
<dbReference type="OrthoDB" id="1893551at2759"/>
<feature type="compositionally biased region" description="Polar residues" evidence="3">
    <location>
        <begin position="1212"/>
        <end position="1226"/>
    </location>
</feature>
<evidence type="ECO:0000259" key="4">
    <source>
        <dbReference type="PROSITE" id="PS50097"/>
    </source>
</evidence>
<dbReference type="CDD" id="cd18186">
    <property type="entry name" value="BTB_POZ_ZBTB_KLHL-like"/>
    <property type="match status" value="2"/>
</dbReference>
<feature type="region of interest" description="Disordered" evidence="3">
    <location>
        <begin position="1088"/>
        <end position="1230"/>
    </location>
</feature>
<dbReference type="Gene3D" id="3.30.710.10">
    <property type="entry name" value="Potassium Channel Kv1.1, Chain A"/>
    <property type="match status" value="2"/>
</dbReference>
<dbReference type="InterPro" id="IPR011333">
    <property type="entry name" value="SKP1/BTB/POZ_sf"/>
</dbReference>
<dbReference type="STRING" id="1071378.G0WHL3"/>
<feature type="domain" description="BTB" evidence="4">
    <location>
        <begin position="608"/>
        <end position="697"/>
    </location>
</feature>